<dbReference type="RefSeq" id="WP_379691781.1">
    <property type="nucleotide sequence ID" value="NZ_JAUFQN010000019.1"/>
</dbReference>
<dbReference type="Pfam" id="PF10988">
    <property type="entry name" value="DUF2807"/>
    <property type="match status" value="1"/>
</dbReference>
<sequence>MSCEKPSDCIETTGNSVTKTYDVTNAFNRIYVYKGVGLVVKEGTEYKVEVITGDNLVNNISVEFRGSDELHLKDNSSCNWTRAYGQIKFYITTPHLESLDIISTTEQDIDSDGVLTHNILRMISMDLGPGAGTNDFHMQVSNYQTVVENNNVSRFYLSGQTNEALFNLYDGNGRIQAENLTAQTIKVFHRGFNDMVVKPIQSITGKMVSTGNVVLKNVPPIVEVEELYQGRVVYP</sequence>
<protein>
    <submittedName>
        <fullName evidence="2">GIN domain-containing protein</fullName>
    </submittedName>
</protein>
<accession>A0ABV5GDL2</accession>
<organism evidence="2 3">
    <name type="scientific">Flavobacterium paronense</name>
    <dbReference type="NCBI Taxonomy" id="1392775"/>
    <lineage>
        <taxon>Bacteria</taxon>
        <taxon>Pseudomonadati</taxon>
        <taxon>Bacteroidota</taxon>
        <taxon>Flavobacteriia</taxon>
        <taxon>Flavobacteriales</taxon>
        <taxon>Flavobacteriaceae</taxon>
        <taxon>Flavobacterium</taxon>
    </lineage>
</organism>
<evidence type="ECO:0000313" key="2">
    <source>
        <dbReference type="EMBL" id="MFB9089213.1"/>
    </source>
</evidence>
<reference evidence="2 3" key="1">
    <citation type="submission" date="2024-09" db="EMBL/GenBank/DDBJ databases">
        <authorList>
            <person name="Sun Q."/>
            <person name="Mori K."/>
        </authorList>
    </citation>
    <scope>NUCLEOTIDE SEQUENCE [LARGE SCALE GENOMIC DNA]</scope>
    <source>
        <strain evidence="2 3">CECT 8460</strain>
    </source>
</reference>
<comment type="caution">
    <text evidence="2">The sequence shown here is derived from an EMBL/GenBank/DDBJ whole genome shotgun (WGS) entry which is preliminary data.</text>
</comment>
<evidence type="ECO:0000259" key="1">
    <source>
        <dbReference type="Pfam" id="PF10988"/>
    </source>
</evidence>
<name>A0ABV5GDL2_9FLAO</name>
<proteinExistence type="predicted"/>
<keyword evidence="3" id="KW-1185">Reference proteome</keyword>
<feature type="domain" description="Putative auto-transporter adhesin head GIN" evidence="1">
    <location>
        <begin position="26"/>
        <end position="219"/>
    </location>
</feature>
<gene>
    <name evidence="2" type="ORF">ACFFUU_06350</name>
</gene>
<dbReference type="InterPro" id="IPR021255">
    <property type="entry name" value="DUF2807"/>
</dbReference>
<evidence type="ECO:0000313" key="3">
    <source>
        <dbReference type="Proteomes" id="UP001589576"/>
    </source>
</evidence>
<dbReference type="EMBL" id="JBHMFB010000016">
    <property type="protein sequence ID" value="MFB9089213.1"/>
    <property type="molecule type" value="Genomic_DNA"/>
</dbReference>
<dbReference type="Proteomes" id="UP001589576">
    <property type="component" value="Unassembled WGS sequence"/>
</dbReference>
<dbReference type="Gene3D" id="2.160.20.120">
    <property type="match status" value="1"/>
</dbReference>